<dbReference type="InterPro" id="IPR004506">
    <property type="entry name" value="MnmA-like"/>
</dbReference>
<keyword evidence="1 10" id="KW-0963">Cytoplasm</keyword>
<evidence type="ECO:0000259" key="11">
    <source>
        <dbReference type="Pfam" id="PF20258"/>
    </source>
</evidence>
<feature type="binding site" evidence="10">
    <location>
        <position position="44"/>
    </location>
    <ligand>
        <name>ATP</name>
        <dbReference type="ChEBI" id="CHEBI:30616"/>
    </ligand>
</feature>
<dbReference type="EMBL" id="CP014671">
    <property type="protein sequence ID" value="ANX05004.1"/>
    <property type="molecule type" value="Genomic_DNA"/>
</dbReference>
<keyword evidence="6 10" id="KW-0067">ATP-binding</keyword>
<feature type="active site" description="Cysteine persulfide intermediate" evidence="10">
    <location>
        <position position="205"/>
    </location>
</feature>
<dbReference type="GO" id="GO:0002143">
    <property type="term" value="P:tRNA wobble position uridine thiolation"/>
    <property type="evidence" value="ECO:0007669"/>
    <property type="project" value="TreeGrafter"/>
</dbReference>
<comment type="function">
    <text evidence="10">Catalyzes the 2-thiolation of uridine at the wobble position (U34) of tRNA, leading to the formation of s(2)U34.</text>
</comment>
<dbReference type="EC" id="2.8.1.13" evidence="10"/>
<dbReference type="InParanoid" id="A0A1B1YW09"/>
<dbReference type="InterPro" id="IPR046885">
    <property type="entry name" value="MnmA-like_C"/>
</dbReference>
<keyword evidence="14" id="KW-1185">Reference proteome</keyword>
<dbReference type="InterPro" id="IPR046884">
    <property type="entry name" value="MnmA-like_central"/>
</dbReference>
<dbReference type="NCBIfam" id="NF001138">
    <property type="entry name" value="PRK00143.1"/>
    <property type="match status" value="1"/>
</dbReference>
<feature type="site" description="Interaction with tRNA" evidence="10">
    <location>
        <position position="350"/>
    </location>
</feature>
<dbReference type="Gene3D" id="3.40.50.620">
    <property type="entry name" value="HUPs"/>
    <property type="match status" value="1"/>
</dbReference>
<evidence type="ECO:0000256" key="5">
    <source>
        <dbReference type="ARBA" id="ARBA00022741"/>
    </source>
</evidence>
<comment type="catalytic activity">
    <reaction evidence="9 10">
        <text>S-sulfanyl-L-cysteinyl-[protein] + uridine(34) in tRNA + AH2 + ATP = 2-thiouridine(34) in tRNA + L-cysteinyl-[protein] + A + AMP + diphosphate + H(+)</text>
        <dbReference type="Rhea" id="RHEA:47032"/>
        <dbReference type="Rhea" id="RHEA-COMP:10131"/>
        <dbReference type="Rhea" id="RHEA-COMP:11726"/>
        <dbReference type="Rhea" id="RHEA-COMP:11727"/>
        <dbReference type="Rhea" id="RHEA-COMP:11728"/>
        <dbReference type="ChEBI" id="CHEBI:13193"/>
        <dbReference type="ChEBI" id="CHEBI:15378"/>
        <dbReference type="ChEBI" id="CHEBI:17499"/>
        <dbReference type="ChEBI" id="CHEBI:29950"/>
        <dbReference type="ChEBI" id="CHEBI:30616"/>
        <dbReference type="ChEBI" id="CHEBI:33019"/>
        <dbReference type="ChEBI" id="CHEBI:61963"/>
        <dbReference type="ChEBI" id="CHEBI:65315"/>
        <dbReference type="ChEBI" id="CHEBI:87170"/>
        <dbReference type="ChEBI" id="CHEBI:456215"/>
        <dbReference type="EC" id="2.8.1.13"/>
    </reaction>
</comment>
<feature type="binding site" evidence="10">
    <location>
        <position position="133"/>
    </location>
    <ligand>
        <name>ATP</name>
        <dbReference type="ChEBI" id="CHEBI:30616"/>
    </ligand>
</feature>
<keyword evidence="7 10" id="KW-0694">RNA-binding</keyword>
<dbReference type="AlphaFoldDB" id="A0A1B1YW09"/>
<feature type="region of interest" description="Interaction with tRNA" evidence="10">
    <location>
        <begin position="317"/>
        <end position="318"/>
    </location>
</feature>
<keyword evidence="2 10" id="KW-0820">tRNA-binding</keyword>
<comment type="subcellular location">
    <subcellularLocation>
        <location evidence="10">Cytoplasm</location>
    </subcellularLocation>
</comment>
<dbReference type="OrthoDB" id="9800696at2"/>
<dbReference type="HAMAP" id="MF_00144">
    <property type="entry name" value="tRNA_thiouridyl_MnmA"/>
    <property type="match status" value="1"/>
</dbReference>
<dbReference type="GO" id="GO:0008168">
    <property type="term" value="F:methyltransferase activity"/>
    <property type="evidence" value="ECO:0007669"/>
    <property type="project" value="UniProtKB-KW"/>
</dbReference>
<evidence type="ECO:0000256" key="4">
    <source>
        <dbReference type="ARBA" id="ARBA00022694"/>
    </source>
</evidence>
<dbReference type="RefSeq" id="WP_068806333.1">
    <property type="nucleotide sequence ID" value="NZ_CP014671.1"/>
</dbReference>
<feature type="domain" description="tRNA-specific 2-thiouridylase MnmA-like C-terminal" evidence="11">
    <location>
        <begin position="291"/>
        <end position="366"/>
    </location>
</feature>
<dbReference type="GO" id="GO:0005737">
    <property type="term" value="C:cytoplasm"/>
    <property type="evidence" value="ECO:0007669"/>
    <property type="project" value="UniProtKB-SubCell"/>
</dbReference>
<evidence type="ECO:0000313" key="13">
    <source>
        <dbReference type="EMBL" id="ANX05004.1"/>
    </source>
</evidence>
<dbReference type="PANTHER" id="PTHR11933">
    <property type="entry name" value="TRNA 5-METHYLAMINOMETHYL-2-THIOURIDYLATE -METHYLTRANSFERASE"/>
    <property type="match status" value="1"/>
</dbReference>
<dbReference type="Pfam" id="PF20258">
    <property type="entry name" value="tRNA_Me_trans_C"/>
    <property type="match status" value="1"/>
</dbReference>
<evidence type="ECO:0000256" key="2">
    <source>
        <dbReference type="ARBA" id="ARBA00022555"/>
    </source>
</evidence>
<dbReference type="GO" id="GO:0000049">
    <property type="term" value="F:tRNA binding"/>
    <property type="evidence" value="ECO:0007669"/>
    <property type="project" value="UniProtKB-KW"/>
</dbReference>
<keyword evidence="3 10" id="KW-0808">Transferase</keyword>
<feature type="region of interest" description="Interaction with tRNA" evidence="10">
    <location>
        <begin position="155"/>
        <end position="157"/>
    </location>
</feature>
<dbReference type="FunFam" id="3.40.50.620:FF:000115">
    <property type="entry name" value="tRNA-specific 2-thiouridylase MnmA"/>
    <property type="match status" value="1"/>
</dbReference>
<feature type="domain" description="tRNA-specific 2-thiouridylase MnmA-like central" evidence="12">
    <location>
        <begin position="214"/>
        <end position="281"/>
    </location>
</feature>
<reference evidence="14" key="1">
    <citation type="submission" date="2016-03" db="EMBL/GenBank/DDBJ databases">
        <title>Complete genome sequence of Solimmundus cernigliae, representing a novel lineage of polycyclic aromatic hydrocarbon degraders within the Gammaproteobacteria.</title>
        <authorList>
            <person name="Singleton D.R."/>
            <person name="Dickey A.N."/>
            <person name="Scholl E.H."/>
            <person name="Wright F.A."/>
            <person name="Aitken M.D."/>
        </authorList>
    </citation>
    <scope>NUCLEOTIDE SEQUENCE [LARGE SCALE GENOMIC DNA]</scope>
    <source>
        <strain evidence="14">TR3.2</strain>
    </source>
</reference>
<dbReference type="GO" id="GO:0005524">
    <property type="term" value="F:ATP binding"/>
    <property type="evidence" value="ECO:0007669"/>
    <property type="project" value="UniProtKB-KW"/>
</dbReference>
<evidence type="ECO:0000256" key="10">
    <source>
        <dbReference type="HAMAP-Rule" id="MF_00144"/>
    </source>
</evidence>
<dbReference type="GO" id="GO:0032259">
    <property type="term" value="P:methylation"/>
    <property type="evidence" value="ECO:0007669"/>
    <property type="project" value="UniProtKB-KW"/>
</dbReference>
<evidence type="ECO:0000256" key="3">
    <source>
        <dbReference type="ARBA" id="ARBA00022679"/>
    </source>
</evidence>
<dbReference type="NCBIfam" id="TIGR00420">
    <property type="entry name" value="trmU"/>
    <property type="match status" value="1"/>
</dbReference>
<accession>A0A1B1YW09</accession>
<dbReference type="FunCoup" id="A0A1B1YW09">
    <property type="interactions" value="579"/>
</dbReference>
<feature type="region of interest" description="Interaction with target base in tRNA" evidence="10">
    <location>
        <begin position="104"/>
        <end position="106"/>
    </location>
</feature>
<dbReference type="Gene3D" id="2.40.30.10">
    <property type="entry name" value="Translation factors"/>
    <property type="match status" value="1"/>
</dbReference>
<evidence type="ECO:0000256" key="6">
    <source>
        <dbReference type="ARBA" id="ARBA00022840"/>
    </source>
</evidence>
<dbReference type="Pfam" id="PF03054">
    <property type="entry name" value="tRNA_Me_trans"/>
    <property type="match status" value="1"/>
</dbReference>
<keyword evidence="13" id="KW-0489">Methyltransferase</keyword>
<dbReference type="STRING" id="1810504.PG2T_13020"/>
<dbReference type="PANTHER" id="PTHR11933:SF5">
    <property type="entry name" value="MITOCHONDRIAL TRNA-SPECIFIC 2-THIOURIDYLASE 1"/>
    <property type="match status" value="1"/>
</dbReference>
<keyword evidence="8" id="KW-1015">Disulfide bond</keyword>
<dbReference type="FunFam" id="2.40.30.10:FF:000023">
    <property type="entry name" value="tRNA-specific 2-thiouridylase MnmA"/>
    <property type="match status" value="1"/>
</dbReference>
<sequence length="383" mass="41270">MDAPFGLPLPPPARVVVGLSGGVDSAVTALLLKRAGYEVLGLFMKNWEDDDRFGDCPAEADIADVQAIGHTLDIPVQVVNFAAEYREQVFAHFLAEYRRGRTPNPDILCNRQIKFGVFQQHALALGAQAIATGHYAALRRDGKQVHLLCPADRDKDQTYFLHSLTQAQLAPAGFPLAGFTKREVRALAAEAGLPVAGKKDSTGICFIGERPFREFLSRYLVAEPGDMLDPDDHIVGRHIGLPHYTLGQRQGLGIGGGHGAGNAPWYVAGKDAARNTLLVVQGHDHPLLQSDGLLSEAATWIAGSPPASRFSCTAKTRYRQTAEACEVEVLDDGRCEVRFARPQRAVTPGQSVVFYLGNECLGGAVIDTTAPVIGRSSPQPMLT</sequence>
<comment type="similarity">
    <text evidence="10">Belongs to the MnmA/TRMU family.</text>
</comment>
<feature type="binding site" evidence="10">
    <location>
        <begin position="18"/>
        <end position="25"/>
    </location>
    <ligand>
        <name>ATP</name>
        <dbReference type="ChEBI" id="CHEBI:30616"/>
    </ligand>
</feature>
<dbReference type="CDD" id="cd01998">
    <property type="entry name" value="MnmA_TRMU-like"/>
    <property type="match status" value="1"/>
</dbReference>
<keyword evidence="4 10" id="KW-0819">tRNA processing</keyword>
<keyword evidence="5 10" id="KW-0547">Nucleotide-binding</keyword>
<evidence type="ECO:0000259" key="12">
    <source>
        <dbReference type="Pfam" id="PF20259"/>
    </source>
</evidence>
<feature type="site" description="Interaction with tRNA" evidence="10">
    <location>
        <position position="134"/>
    </location>
</feature>
<evidence type="ECO:0000256" key="9">
    <source>
        <dbReference type="ARBA" id="ARBA00051542"/>
    </source>
</evidence>
<name>A0A1B1YW09_9GAMM</name>
<dbReference type="KEGG" id="gbi:PG2T_13020"/>
<proteinExistence type="inferred from homology"/>
<dbReference type="Proteomes" id="UP000092952">
    <property type="component" value="Chromosome"/>
</dbReference>
<gene>
    <name evidence="10 13" type="primary">mnmA</name>
    <name evidence="13" type="ORF">PG2T_13020</name>
</gene>
<feature type="active site" description="Nucleophile" evidence="10">
    <location>
        <position position="109"/>
    </location>
</feature>
<dbReference type="InterPro" id="IPR014729">
    <property type="entry name" value="Rossmann-like_a/b/a_fold"/>
</dbReference>
<dbReference type="Gene3D" id="2.30.30.280">
    <property type="entry name" value="Adenine nucleotide alpha hydrolases-like domains"/>
    <property type="match status" value="1"/>
</dbReference>
<comment type="caution">
    <text evidence="10">Lacks conserved residue(s) required for the propagation of feature annotation.</text>
</comment>
<organism evidence="13 14">
    <name type="scientific">Immundisolibacter cernigliae</name>
    <dbReference type="NCBI Taxonomy" id="1810504"/>
    <lineage>
        <taxon>Bacteria</taxon>
        <taxon>Pseudomonadati</taxon>
        <taxon>Pseudomonadota</taxon>
        <taxon>Gammaproteobacteria</taxon>
        <taxon>Immundisolibacterales</taxon>
        <taxon>Immundisolibacteraceae</taxon>
        <taxon>Immundisolibacter</taxon>
    </lineage>
</organism>
<evidence type="ECO:0000313" key="14">
    <source>
        <dbReference type="Proteomes" id="UP000092952"/>
    </source>
</evidence>
<evidence type="ECO:0000256" key="1">
    <source>
        <dbReference type="ARBA" id="ARBA00022490"/>
    </source>
</evidence>
<protein>
    <recommendedName>
        <fullName evidence="10">tRNA-specific 2-thiouridylase MnmA</fullName>
        <ecNumber evidence="10">2.8.1.13</ecNumber>
    </recommendedName>
</protein>
<dbReference type="SUPFAM" id="SSF52402">
    <property type="entry name" value="Adenine nucleotide alpha hydrolases-like"/>
    <property type="match status" value="1"/>
</dbReference>
<evidence type="ECO:0000256" key="7">
    <source>
        <dbReference type="ARBA" id="ARBA00022884"/>
    </source>
</evidence>
<dbReference type="FunFam" id="2.30.30.280:FF:000001">
    <property type="entry name" value="tRNA-specific 2-thiouridylase MnmA"/>
    <property type="match status" value="1"/>
</dbReference>
<dbReference type="InterPro" id="IPR023382">
    <property type="entry name" value="MnmA-like_central_sf"/>
</dbReference>
<evidence type="ECO:0000256" key="8">
    <source>
        <dbReference type="ARBA" id="ARBA00023157"/>
    </source>
</evidence>
<dbReference type="Pfam" id="PF20259">
    <property type="entry name" value="tRNA_Me_trans_M"/>
    <property type="match status" value="1"/>
</dbReference>
<dbReference type="GO" id="GO:0103016">
    <property type="term" value="F:tRNA-uridine 2-sulfurtransferase activity"/>
    <property type="evidence" value="ECO:0007669"/>
    <property type="project" value="UniProtKB-EC"/>
</dbReference>